<dbReference type="AlphaFoldDB" id="A0A9W7STC4"/>
<proteinExistence type="predicted"/>
<sequence>MAFYSATAVDPSLVYQALNAEAKKIRLLHFTHKTPAGDEAAIACTLKTLQLHKLGSIEFSAISY</sequence>
<evidence type="ECO:0000313" key="1">
    <source>
        <dbReference type="EMBL" id="KAH9828224.1"/>
    </source>
</evidence>
<protein>
    <submittedName>
        <fullName evidence="1">Uncharacterized protein</fullName>
    </submittedName>
</protein>
<dbReference type="EMBL" id="RIBY02001756">
    <property type="protein sequence ID" value="KAH9828224.1"/>
    <property type="molecule type" value="Genomic_DNA"/>
</dbReference>
<gene>
    <name evidence="1" type="ORF">Tdes44962_MAKER09439</name>
</gene>
<organism evidence="1 2">
    <name type="scientific">Teratosphaeria destructans</name>
    <dbReference type="NCBI Taxonomy" id="418781"/>
    <lineage>
        <taxon>Eukaryota</taxon>
        <taxon>Fungi</taxon>
        <taxon>Dikarya</taxon>
        <taxon>Ascomycota</taxon>
        <taxon>Pezizomycotina</taxon>
        <taxon>Dothideomycetes</taxon>
        <taxon>Dothideomycetidae</taxon>
        <taxon>Mycosphaerellales</taxon>
        <taxon>Teratosphaeriaceae</taxon>
        <taxon>Teratosphaeria</taxon>
    </lineage>
</organism>
<reference evidence="1 2" key="1">
    <citation type="journal article" date="2018" name="IMA Fungus">
        <title>IMA Genome-F 10: Nine draft genome sequences of Claviceps purpurea s.lat., including C. arundinis, C. humidiphila, and C. cf. spartinae, pseudomolecules for the pitch canker pathogen Fusarium circinatum, draft genome of Davidsoniella eucalypti, Grosmannia galeiformis, Quambalaria eucalypti, and Teratosphaeria destructans.</title>
        <authorList>
            <person name="Wingfield B.D."/>
            <person name="Liu M."/>
            <person name="Nguyen H.D."/>
            <person name="Lane F.A."/>
            <person name="Morgan S.W."/>
            <person name="De Vos L."/>
            <person name="Wilken P.M."/>
            <person name="Duong T.A."/>
            <person name="Aylward J."/>
            <person name="Coetzee M.P."/>
            <person name="Dadej K."/>
            <person name="De Beer Z.W."/>
            <person name="Findlay W."/>
            <person name="Havenga M."/>
            <person name="Kolarik M."/>
            <person name="Menzies J.G."/>
            <person name="Naidoo K."/>
            <person name="Pochopski O."/>
            <person name="Shoukouhi P."/>
            <person name="Santana Q.C."/>
            <person name="Seifert K.A."/>
            <person name="Soal N."/>
            <person name="Steenkamp E.T."/>
            <person name="Tatham C.T."/>
            <person name="van der Nest M.A."/>
            <person name="Wingfield M.J."/>
        </authorList>
    </citation>
    <scope>NUCLEOTIDE SEQUENCE [LARGE SCALE GENOMIC DNA]</scope>
    <source>
        <strain evidence="1">CMW44962</strain>
    </source>
</reference>
<dbReference type="Proteomes" id="UP001138500">
    <property type="component" value="Unassembled WGS sequence"/>
</dbReference>
<name>A0A9W7STC4_9PEZI</name>
<reference evidence="1 2" key="2">
    <citation type="journal article" date="2021" name="Curr. Genet.">
        <title>Genetic response to nitrogen starvation in the aggressive Eucalyptus foliar pathogen Teratosphaeria destructans.</title>
        <authorList>
            <person name="Havenga M."/>
            <person name="Wingfield B.D."/>
            <person name="Wingfield M.J."/>
            <person name="Dreyer L.L."/>
            <person name="Roets F."/>
            <person name="Aylward J."/>
        </authorList>
    </citation>
    <scope>NUCLEOTIDE SEQUENCE [LARGE SCALE GENOMIC DNA]</scope>
    <source>
        <strain evidence="1">CMW44962</strain>
    </source>
</reference>
<keyword evidence="2" id="KW-1185">Reference proteome</keyword>
<accession>A0A9W7STC4</accession>
<evidence type="ECO:0000313" key="2">
    <source>
        <dbReference type="Proteomes" id="UP001138500"/>
    </source>
</evidence>
<comment type="caution">
    <text evidence="1">The sequence shown here is derived from an EMBL/GenBank/DDBJ whole genome shotgun (WGS) entry which is preliminary data.</text>
</comment>